<sequence length="539" mass="61707">MFNSDEEIYSLNLSVNNDSDVIIGHRFYLDIEIIPKTITENQFDIEIKDISGFKHIDVIHPIKYQRDKNSYNMSVLCVVNDNDSIKAGENIYFTLTGINKVVRFYAKDLVKSTIQLKKNKSVCMTPNDDDIDNNKEHYISYCTTLFDTNGQLLKNIPVQIFSENKEDIERSIIITTDPDKPEQKPEIIKPHNDGDKIEVIITSGEDGKVKFRVYPIMNTPVVIDLISKIEGVAEYHSGTIHMVSIFPSDNNTLPNPPYIPELSGNLLSSDGRKFFDIQIDSYPNVSMTDCILFFNKKNNDSSFDPEGLILPVKKISDVVEPNGQDNSSYTFLMRRDIFPPEEDSIFYYVISPEFGDSIFSESQQIKYTGGQLNTPNYNVNRVFNMPDVFSSFANIKSDPKLENSDDDKKTFNEIITPRDISNYPISGCQLYVKLISTNDESDLAHPLWGKDIYLRMYVKSKNKNFNKIFKITSPYTPDESGGKMATAIIKIYSPELNDIRENINGGLGMIYFEYYTINPLNQEKTYSHYWKSEILTSDL</sequence>
<protein>
    <recommendedName>
        <fullName evidence="3">Inverse autotransporter beta-barrel domain-containing protein</fullName>
    </recommendedName>
</protein>
<name>A0ABT5LPD9_9GAMM</name>
<gene>
    <name evidence="1" type="ORF">PSI14_02160</name>
</gene>
<reference evidence="1 2" key="1">
    <citation type="submission" date="2023-02" db="EMBL/GenBank/DDBJ databases">
        <title>Entomopathogenic bacteria.</title>
        <authorList>
            <person name="Machado R.A."/>
        </authorList>
    </citation>
    <scope>NUCLEOTIDE SEQUENCE [LARGE SCALE GENOMIC DNA]</scope>
    <source>
        <strain evidence="1 2">XENO-2</strain>
    </source>
</reference>
<evidence type="ECO:0000313" key="2">
    <source>
        <dbReference type="Proteomes" id="UP001220225"/>
    </source>
</evidence>
<dbReference type="RefSeq" id="WP_273574197.1">
    <property type="nucleotide sequence ID" value="NZ_JAQRFN010000002.1"/>
</dbReference>
<accession>A0ABT5LPD9</accession>
<evidence type="ECO:0000313" key="1">
    <source>
        <dbReference type="EMBL" id="MDC9595703.1"/>
    </source>
</evidence>
<evidence type="ECO:0008006" key="3">
    <source>
        <dbReference type="Google" id="ProtNLM"/>
    </source>
</evidence>
<organism evidence="1 2">
    <name type="scientific">Xenorhabdus anantnagensis</name>
    <dbReference type="NCBI Taxonomy" id="3025875"/>
    <lineage>
        <taxon>Bacteria</taxon>
        <taxon>Pseudomonadati</taxon>
        <taxon>Pseudomonadota</taxon>
        <taxon>Gammaproteobacteria</taxon>
        <taxon>Enterobacterales</taxon>
        <taxon>Morganellaceae</taxon>
        <taxon>Xenorhabdus</taxon>
    </lineage>
</organism>
<comment type="caution">
    <text evidence="1">The sequence shown here is derived from an EMBL/GenBank/DDBJ whole genome shotgun (WGS) entry which is preliminary data.</text>
</comment>
<keyword evidence="2" id="KW-1185">Reference proteome</keyword>
<proteinExistence type="predicted"/>
<dbReference type="EMBL" id="JAQRFN010000002">
    <property type="protein sequence ID" value="MDC9595703.1"/>
    <property type="molecule type" value="Genomic_DNA"/>
</dbReference>
<dbReference type="Proteomes" id="UP001220225">
    <property type="component" value="Unassembled WGS sequence"/>
</dbReference>